<proteinExistence type="predicted"/>
<evidence type="ECO:0000256" key="1">
    <source>
        <dbReference type="ARBA" id="ARBA00022679"/>
    </source>
</evidence>
<dbReference type="PROSITE" id="PS51186">
    <property type="entry name" value="GNAT"/>
    <property type="match status" value="1"/>
</dbReference>
<sequence length="147" mass="16405">MITIRKSTSNDAPALADIWRDSALATHDFLSPSDFQEIETMVRQQYLPNAEVWVVEENESPVGFMGMTDNHIDSLFIAPSMRGKGVGKQMIAHAKALFDNQITVDVNEQNSQGFGFYLHMGFVQTGRTDIDDQGKPYPILKLKLNAA</sequence>
<evidence type="ECO:0000313" key="5">
    <source>
        <dbReference type="Proteomes" id="UP001424441"/>
    </source>
</evidence>
<dbReference type="SUPFAM" id="SSF55729">
    <property type="entry name" value="Acyl-CoA N-acyltransferases (Nat)"/>
    <property type="match status" value="1"/>
</dbReference>
<gene>
    <name evidence="4" type="ORF">GCM10008943_22220</name>
</gene>
<dbReference type="PANTHER" id="PTHR43800">
    <property type="entry name" value="PEPTIDYL-LYSINE N-ACETYLTRANSFERASE YJAB"/>
    <property type="match status" value="1"/>
</dbReference>
<comment type="caution">
    <text evidence="4">The sequence shown here is derived from an EMBL/GenBank/DDBJ whole genome shotgun (WGS) entry which is preliminary data.</text>
</comment>
<dbReference type="Gene3D" id="3.40.630.30">
    <property type="match status" value="1"/>
</dbReference>
<reference evidence="4 5" key="1">
    <citation type="journal article" date="2019" name="Int. J. Syst. Evol. Microbiol.">
        <title>The Global Catalogue of Microorganisms (GCM) 10K type strain sequencing project: providing services to taxonomists for standard genome sequencing and annotation.</title>
        <authorList>
            <consortium name="The Broad Institute Genomics Platform"/>
            <consortium name="The Broad Institute Genome Sequencing Center for Infectious Disease"/>
            <person name="Wu L."/>
            <person name="Ma J."/>
        </authorList>
    </citation>
    <scope>NUCLEOTIDE SEQUENCE [LARGE SCALE GENOMIC DNA]</scope>
    <source>
        <strain evidence="4 5">JCM 15115</strain>
    </source>
</reference>
<keyword evidence="1" id="KW-0808">Transferase</keyword>
<protein>
    <submittedName>
        <fullName evidence="4">Acetyltransferase</fullName>
    </submittedName>
</protein>
<keyword evidence="2" id="KW-0012">Acyltransferase</keyword>
<dbReference type="PANTHER" id="PTHR43800:SF1">
    <property type="entry name" value="PEPTIDYL-LYSINE N-ACETYLTRANSFERASE YJAB"/>
    <property type="match status" value="1"/>
</dbReference>
<dbReference type="InterPro" id="IPR016181">
    <property type="entry name" value="Acyl_CoA_acyltransferase"/>
</dbReference>
<name>A0ABN1G8I4_9HYPH</name>
<feature type="domain" description="N-acetyltransferase" evidence="3">
    <location>
        <begin position="2"/>
        <end position="145"/>
    </location>
</feature>
<dbReference type="EMBL" id="BAAADE010000003">
    <property type="protein sequence ID" value="GAA0606160.1"/>
    <property type="molecule type" value="Genomic_DNA"/>
</dbReference>
<evidence type="ECO:0000256" key="2">
    <source>
        <dbReference type="ARBA" id="ARBA00023315"/>
    </source>
</evidence>
<dbReference type="CDD" id="cd04301">
    <property type="entry name" value="NAT_SF"/>
    <property type="match status" value="1"/>
</dbReference>
<organism evidence="4 5">
    <name type="scientific">Paenochrobactrum glaciei</name>
    <dbReference type="NCBI Taxonomy" id="486407"/>
    <lineage>
        <taxon>Bacteria</taxon>
        <taxon>Pseudomonadati</taxon>
        <taxon>Pseudomonadota</taxon>
        <taxon>Alphaproteobacteria</taxon>
        <taxon>Hyphomicrobiales</taxon>
        <taxon>Brucellaceae</taxon>
        <taxon>Paenochrobactrum</taxon>
    </lineage>
</organism>
<dbReference type="InterPro" id="IPR000182">
    <property type="entry name" value="GNAT_dom"/>
</dbReference>
<dbReference type="Proteomes" id="UP001424441">
    <property type="component" value="Unassembled WGS sequence"/>
</dbReference>
<accession>A0ABN1G8I4</accession>
<dbReference type="RefSeq" id="WP_343805490.1">
    <property type="nucleotide sequence ID" value="NZ_BAAADE010000003.1"/>
</dbReference>
<evidence type="ECO:0000259" key="3">
    <source>
        <dbReference type="PROSITE" id="PS51186"/>
    </source>
</evidence>
<dbReference type="NCBIfam" id="NF007807">
    <property type="entry name" value="PRK10514.1"/>
    <property type="match status" value="1"/>
</dbReference>
<dbReference type="Pfam" id="PF13673">
    <property type="entry name" value="Acetyltransf_10"/>
    <property type="match status" value="1"/>
</dbReference>
<keyword evidence="5" id="KW-1185">Reference proteome</keyword>
<evidence type="ECO:0000313" key="4">
    <source>
        <dbReference type="EMBL" id="GAA0606160.1"/>
    </source>
</evidence>